<dbReference type="RefSeq" id="WP_394828766.1">
    <property type="nucleotide sequence ID" value="NZ_CP089984.1"/>
</dbReference>
<evidence type="ECO:0000313" key="2">
    <source>
        <dbReference type="EMBL" id="WXB19142.1"/>
    </source>
</evidence>
<name>A0ABZ2M9F4_9BACT</name>
<keyword evidence="3" id="KW-1185">Reference proteome</keyword>
<dbReference type="Proteomes" id="UP001370348">
    <property type="component" value="Chromosome"/>
</dbReference>
<evidence type="ECO:0000256" key="1">
    <source>
        <dbReference type="SAM" id="SignalP"/>
    </source>
</evidence>
<keyword evidence="1" id="KW-0732">Signal</keyword>
<reference evidence="2 3" key="1">
    <citation type="submission" date="2021-12" db="EMBL/GenBank/DDBJ databases">
        <title>Discovery of the Pendulisporaceae a myxobacterial family with distinct sporulation behavior and unique specialized metabolism.</title>
        <authorList>
            <person name="Garcia R."/>
            <person name="Popoff A."/>
            <person name="Bader C.D."/>
            <person name="Loehr J."/>
            <person name="Walesch S."/>
            <person name="Walt C."/>
            <person name="Boldt J."/>
            <person name="Bunk B."/>
            <person name="Haeckl F.J.F.P.J."/>
            <person name="Gunesch A.P."/>
            <person name="Birkelbach J."/>
            <person name="Nuebel U."/>
            <person name="Pietschmann T."/>
            <person name="Bach T."/>
            <person name="Mueller R."/>
        </authorList>
    </citation>
    <scope>NUCLEOTIDE SEQUENCE [LARGE SCALE GENOMIC DNA]</scope>
    <source>
        <strain evidence="2 3">MSr11954</strain>
    </source>
</reference>
<feature type="signal peptide" evidence="1">
    <location>
        <begin position="1"/>
        <end position="19"/>
    </location>
</feature>
<evidence type="ECO:0008006" key="4">
    <source>
        <dbReference type="Google" id="ProtNLM"/>
    </source>
</evidence>
<organism evidence="2 3">
    <name type="scientific">Pendulispora albinea</name>
    <dbReference type="NCBI Taxonomy" id="2741071"/>
    <lineage>
        <taxon>Bacteria</taxon>
        <taxon>Pseudomonadati</taxon>
        <taxon>Myxococcota</taxon>
        <taxon>Myxococcia</taxon>
        <taxon>Myxococcales</taxon>
        <taxon>Sorangiineae</taxon>
        <taxon>Pendulisporaceae</taxon>
        <taxon>Pendulispora</taxon>
    </lineage>
</organism>
<dbReference type="EMBL" id="CP089984">
    <property type="protein sequence ID" value="WXB19142.1"/>
    <property type="molecule type" value="Genomic_DNA"/>
</dbReference>
<evidence type="ECO:0000313" key="3">
    <source>
        <dbReference type="Proteomes" id="UP001370348"/>
    </source>
</evidence>
<proteinExistence type="predicted"/>
<protein>
    <recommendedName>
        <fullName evidence="4">Tryptophan synthase alpha chain</fullName>
    </recommendedName>
</protein>
<feature type="chain" id="PRO_5047471845" description="Tryptophan synthase alpha chain" evidence="1">
    <location>
        <begin position="20"/>
        <end position="459"/>
    </location>
</feature>
<gene>
    <name evidence="2" type="ORF">LZC94_18120</name>
</gene>
<dbReference type="PROSITE" id="PS51257">
    <property type="entry name" value="PROKAR_LIPOPROTEIN"/>
    <property type="match status" value="1"/>
</dbReference>
<accession>A0ABZ2M9F4</accession>
<sequence length="459" mass="44219">MSIRRTALFLVLIAAVAFACGSSDNAAVGFPGGDAGPDTGQGGDPGGGIPPLCRASGKACTSGDQCCTGTCDPTTQRCTGGVGTCGSAGATCGNATDCCNLNCVGGKCGASACVSDGEACTGGTTCCSGKCDTGTGKCAALNTTCKTAGNSCSGNDQCCSKLCQGGTCALASSYCIQTGDACARSEDCCGGMCNIASGASLGTCSPPPTGATNCNGGVDGTVCDGCGSCCSRLCAPYGASGVKICRPANGCHVNGDLCRADKDCCGAAGSGLPGDGNVVCDKEPGAAVGVCRNPRSCNPEGNVCHFKDYVCGGSSSRNDCCGHLGSKTNCELDPVGVPRCHAVGSDGGLACRQTGETCAFSGNCCNGALCVPDASGTLRCAPPTTKCSASGGACSVNADCCSGLSCTTPPGSVSGTCGATTVPDGGTNTCALYGQACGNGIGCCNNVPCINGLCVDIIK</sequence>